<keyword evidence="2" id="KW-1185">Reference proteome</keyword>
<dbReference type="Gene3D" id="1.10.472.150">
    <property type="entry name" value="Glucose-regulated metallo-peptidase M90, N-terminal domain"/>
    <property type="match status" value="1"/>
</dbReference>
<dbReference type="GO" id="GO:0008237">
    <property type="term" value="F:metallopeptidase activity"/>
    <property type="evidence" value="ECO:0007669"/>
    <property type="project" value="InterPro"/>
</dbReference>
<dbReference type="GO" id="GO:0004177">
    <property type="term" value="F:aminopeptidase activity"/>
    <property type="evidence" value="ECO:0007669"/>
    <property type="project" value="TreeGrafter"/>
</dbReference>
<dbReference type="RefSeq" id="WP_210512478.1">
    <property type="nucleotide sequence ID" value="NZ_JAFIDN010000008.1"/>
</dbReference>
<dbReference type="PANTHER" id="PTHR30164:SF2">
    <property type="entry name" value="PROTEIN MTFA"/>
    <property type="match status" value="1"/>
</dbReference>
<comment type="caution">
    <text evidence="1">The sequence shown here is derived from an EMBL/GenBank/DDBJ whole genome shotgun (WGS) entry which is preliminary data.</text>
</comment>
<name>A0A8J7UW07_9BACT</name>
<evidence type="ECO:0000313" key="1">
    <source>
        <dbReference type="EMBL" id="MBP3193141.1"/>
    </source>
</evidence>
<dbReference type="InterPro" id="IPR024079">
    <property type="entry name" value="MetalloPept_cat_dom_sf"/>
</dbReference>
<accession>A0A8J7UW07</accession>
<evidence type="ECO:0000313" key="2">
    <source>
        <dbReference type="Proteomes" id="UP000673975"/>
    </source>
</evidence>
<gene>
    <name evidence="1" type="ORF">NATSA_10740</name>
</gene>
<dbReference type="Gene3D" id="3.40.390.10">
    <property type="entry name" value="Collagenase (Catalytic Domain)"/>
    <property type="match status" value="1"/>
</dbReference>
<dbReference type="EMBL" id="JAFIDN010000008">
    <property type="protein sequence ID" value="MBP3193141.1"/>
    <property type="molecule type" value="Genomic_DNA"/>
</dbReference>
<dbReference type="AlphaFoldDB" id="A0A8J7UW07"/>
<dbReference type="CDD" id="cd20169">
    <property type="entry name" value="Peptidase_M90_mtfA"/>
    <property type="match status" value="1"/>
</dbReference>
<dbReference type="Proteomes" id="UP000673975">
    <property type="component" value="Unassembled WGS sequence"/>
</dbReference>
<organism evidence="1 2">
    <name type="scientific">Natronogracilivirga saccharolytica</name>
    <dbReference type="NCBI Taxonomy" id="2812953"/>
    <lineage>
        <taxon>Bacteria</taxon>
        <taxon>Pseudomonadati</taxon>
        <taxon>Balneolota</taxon>
        <taxon>Balneolia</taxon>
        <taxon>Balneolales</taxon>
        <taxon>Cyclonatronaceae</taxon>
        <taxon>Natronogracilivirga</taxon>
    </lineage>
</organism>
<proteinExistence type="predicted"/>
<dbReference type="Pfam" id="PF06167">
    <property type="entry name" value="Peptidase_M90"/>
    <property type="match status" value="1"/>
</dbReference>
<protein>
    <submittedName>
        <fullName evidence="1">Zinc-dependent peptidase</fullName>
    </submittedName>
</protein>
<dbReference type="GO" id="GO:0005829">
    <property type="term" value="C:cytosol"/>
    <property type="evidence" value="ECO:0007669"/>
    <property type="project" value="TreeGrafter"/>
</dbReference>
<dbReference type="InterPro" id="IPR010384">
    <property type="entry name" value="MtfA_fam"/>
</dbReference>
<reference evidence="1" key="1">
    <citation type="submission" date="2021-02" db="EMBL/GenBank/DDBJ databases">
        <title>Natronogracilivirga saccharolytica gen. nov. sp. nov. a new anaerobic, haloalkiliphilic carbohydrate-fermenting bacterium from soda lake and proposing of Cyclonatronumiaceae fam. nov. in the phylum Balneolaeota.</title>
        <authorList>
            <person name="Zhilina T.N."/>
            <person name="Sorokin D.Y."/>
            <person name="Zavarzina D.G."/>
            <person name="Toshchakov S.V."/>
            <person name="Kublanov I.V."/>
        </authorList>
    </citation>
    <scope>NUCLEOTIDE SEQUENCE</scope>
    <source>
        <strain evidence="1">Z-1702</strain>
    </source>
</reference>
<sequence length="254" mass="29280">MGWLQSWQRKKLDRKPFPDDWRRILVSRVPSYRQLDSAKKEKLRQLVRYFLSEKSFEGCAGLELTDDHLVVVAAMSCIPLLGGVSDLYPNLRAVLIYPGRYHAYYSESGVDGVVTEGVESRSGESWDQGVIVYSWDEILFDLRNPGDGSNIVYHECAHQLDYEWGATMEGFSWQKRNKDGKESIGTVMKREYAAFLKQMDKGLPVHIDDYAATNIHEFFAVLTETWFEKPGVVRTHYPAINSVFREFYNLDPGF</sequence>
<dbReference type="PANTHER" id="PTHR30164">
    <property type="entry name" value="MTFA PEPTIDASE"/>
    <property type="match status" value="1"/>
</dbReference>
<dbReference type="SUPFAM" id="SSF55486">
    <property type="entry name" value="Metalloproteases ('zincins'), catalytic domain"/>
    <property type="match status" value="1"/>
</dbReference>
<dbReference type="InterPro" id="IPR042252">
    <property type="entry name" value="MtfA_N"/>
</dbReference>